<dbReference type="OrthoDB" id="9804747at2"/>
<feature type="transmembrane region" description="Helical" evidence="1">
    <location>
        <begin position="6"/>
        <end position="26"/>
    </location>
</feature>
<proteinExistence type="predicted"/>
<name>A0A923KW27_9FIRM</name>
<dbReference type="Pfam" id="PF00990">
    <property type="entry name" value="GGDEF"/>
    <property type="match status" value="1"/>
</dbReference>
<dbReference type="SUPFAM" id="SSF109604">
    <property type="entry name" value="HD-domain/PDEase-like"/>
    <property type="match status" value="1"/>
</dbReference>
<dbReference type="SUPFAM" id="SSF55785">
    <property type="entry name" value="PYP-like sensor domain (PAS domain)"/>
    <property type="match status" value="2"/>
</dbReference>
<evidence type="ECO:0000256" key="1">
    <source>
        <dbReference type="SAM" id="Phobius"/>
    </source>
</evidence>
<dbReference type="Pfam" id="PF13487">
    <property type="entry name" value="HD_5"/>
    <property type="match status" value="1"/>
</dbReference>
<feature type="domain" description="HD-GYP" evidence="5">
    <location>
        <begin position="432"/>
        <end position="619"/>
    </location>
</feature>
<dbReference type="PROSITE" id="PS50887">
    <property type="entry name" value="GGDEF"/>
    <property type="match status" value="1"/>
</dbReference>
<keyword evidence="7" id="KW-1185">Reference proteome</keyword>
<dbReference type="InterPro" id="IPR013767">
    <property type="entry name" value="PAS_fold"/>
</dbReference>
<dbReference type="SUPFAM" id="SSF55073">
    <property type="entry name" value="Nucleotide cyclase"/>
    <property type="match status" value="1"/>
</dbReference>
<protein>
    <submittedName>
        <fullName evidence="6">Diguanylate cyclase</fullName>
    </submittedName>
</protein>
<feature type="domain" description="PAC" evidence="3">
    <location>
        <begin position="230"/>
        <end position="282"/>
    </location>
</feature>
<dbReference type="EMBL" id="WJBD01000006">
    <property type="protein sequence ID" value="MBC3888050.1"/>
    <property type="molecule type" value="Genomic_DNA"/>
</dbReference>
<dbReference type="InterPro" id="IPR000014">
    <property type="entry name" value="PAS"/>
</dbReference>
<dbReference type="InterPro" id="IPR000700">
    <property type="entry name" value="PAS-assoc_C"/>
</dbReference>
<sequence length="619" mass="70874">MKISILQIIIIISSVFLLGIFIFFGIKKRTKIKKGREIRRFNELVQTFIESEEIPVCLKDEELSYIFINGAMEKFYGISSGKIIGLDDFEILDEKTAIKERKTDRKVLESKTFVTAEMLWQGNVYKSTKFPVDLLNGNFGVGTYIRSVSERNREKYLKTLLSIGDGVMVVDRKGIIEMLNSTAEKMTGWSAEEAVGKHYKEVFVLIHEKKEGIIIDPIKAVFNTNSMKELDSHVMLVARNGEKYHLEDSVAPISDDEGNVGGAVVVFRDVTEKTEKREELEFNSFHDSLTGLYNRRFFEEELIRLDTERNLPISVIIGDVDGLKLTNDIFGHEAGDELLRKVSEIFTKVCRADDIIARWGGDEFAILLPQTQKKDAERISKRIKDDFSKERIKAVQGNVSMGYATKYQAEENIANILEKAEENMYMKKTLDRGQNKEDSFNMILETLYEEFPSEARHARKTSEICQKIARKMNLSDEEVIKVSKAAYLHDIGKVALDKEIASKNEYVVDNTWKEMQLHPVVGYRILNAFDHTVDLANIVLGHHERWDGSGYPQGLKGRETPKLSRIIAVGERFDDMTSNRSYRKAISQKEAIEEIKRNVGTHYDPEIVEALEREFVEEG</sequence>
<dbReference type="InterPro" id="IPR003607">
    <property type="entry name" value="HD/PDEase_dom"/>
</dbReference>
<dbReference type="SMART" id="SM00091">
    <property type="entry name" value="PAS"/>
    <property type="match status" value="2"/>
</dbReference>
<dbReference type="InterPro" id="IPR035965">
    <property type="entry name" value="PAS-like_dom_sf"/>
</dbReference>
<dbReference type="SMART" id="SM00267">
    <property type="entry name" value="GGDEF"/>
    <property type="match status" value="1"/>
</dbReference>
<feature type="domain" description="PAS" evidence="2">
    <location>
        <begin position="41"/>
        <end position="111"/>
    </location>
</feature>
<comment type="caution">
    <text evidence="6">The sequence shown here is derived from an EMBL/GenBank/DDBJ whole genome shotgun (WGS) entry which is preliminary data.</text>
</comment>
<dbReference type="Gene3D" id="3.30.70.270">
    <property type="match status" value="1"/>
</dbReference>
<dbReference type="CDD" id="cd00130">
    <property type="entry name" value="PAS"/>
    <property type="match status" value="1"/>
</dbReference>
<reference evidence="6" key="2">
    <citation type="submission" date="2020-10" db="EMBL/GenBank/DDBJ databases">
        <title>Comparative genomics of the Acetobacterium genus.</title>
        <authorList>
            <person name="Marshall C."/>
            <person name="May H."/>
            <person name="Norman S."/>
        </authorList>
    </citation>
    <scope>NUCLEOTIDE SEQUENCE</scope>
    <source>
        <strain evidence="6">DER-2019</strain>
    </source>
</reference>
<evidence type="ECO:0000313" key="6">
    <source>
        <dbReference type="EMBL" id="MBC3888050.1"/>
    </source>
</evidence>
<accession>A0A923KW27</accession>
<feature type="domain" description="PAS" evidence="2">
    <location>
        <begin position="153"/>
        <end position="225"/>
    </location>
</feature>
<reference evidence="6" key="1">
    <citation type="submission" date="2019-10" db="EMBL/GenBank/DDBJ databases">
        <authorList>
            <person name="Ross D.E."/>
            <person name="Gulliver D."/>
        </authorList>
    </citation>
    <scope>NUCLEOTIDE SEQUENCE</scope>
    <source>
        <strain evidence="6">DER-2019</strain>
    </source>
</reference>
<dbReference type="Gene3D" id="3.30.450.20">
    <property type="entry name" value="PAS domain"/>
    <property type="match status" value="2"/>
</dbReference>
<feature type="domain" description="GGDEF" evidence="4">
    <location>
        <begin position="311"/>
        <end position="442"/>
    </location>
</feature>
<organism evidence="6 7">
    <name type="scientific">Acetobacterium paludosum</name>
    <dbReference type="NCBI Taxonomy" id="52693"/>
    <lineage>
        <taxon>Bacteria</taxon>
        <taxon>Bacillati</taxon>
        <taxon>Bacillota</taxon>
        <taxon>Clostridia</taxon>
        <taxon>Eubacteriales</taxon>
        <taxon>Eubacteriaceae</taxon>
        <taxon>Acetobacterium</taxon>
    </lineage>
</organism>
<evidence type="ECO:0000259" key="5">
    <source>
        <dbReference type="PROSITE" id="PS51832"/>
    </source>
</evidence>
<dbReference type="InterPro" id="IPR013656">
    <property type="entry name" value="PAS_4"/>
</dbReference>
<evidence type="ECO:0000313" key="7">
    <source>
        <dbReference type="Proteomes" id="UP000616595"/>
    </source>
</evidence>
<dbReference type="Proteomes" id="UP000616595">
    <property type="component" value="Unassembled WGS sequence"/>
</dbReference>
<dbReference type="InterPro" id="IPR000160">
    <property type="entry name" value="GGDEF_dom"/>
</dbReference>
<dbReference type="CDD" id="cd00077">
    <property type="entry name" value="HDc"/>
    <property type="match status" value="1"/>
</dbReference>
<dbReference type="Pfam" id="PF00989">
    <property type="entry name" value="PAS"/>
    <property type="match status" value="1"/>
</dbReference>
<evidence type="ECO:0000259" key="4">
    <source>
        <dbReference type="PROSITE" id="PS50887"/>
    </source>
</evidence>
<dbReference type="RefSeq" id="WP_148566268.1">
    <property type="nucleotide sequence ID" value="NZ_RXYA01000003.1"/>
</dbReference>
<dbReference type="Gene3D" id="1.10.3210.10">
    <property type="entry name" value="Hypothetical protein af1432"/>
    <property type="match status" value="1"/>
</dbReference>
<dbReference type="InterPro" id="IPR037522">
    <property type="entry name" value="HD_GYP_dom"/>
</dbReference>
<dbReference type="NCBIfam" id="TIGR00229">
    <property type="entry name" value="sensory_box"/>
    <property type="match status" value="1"/>
</dbReference>
<dbReference type="SMART" id="SM00086">
    <property type="entry name" value="PAC"/>
    <property type="match status" value="1"/>
</dbReference>
<gene>
    <name evidence="6" type="ORF">GH810_06985</name>
</gene>
<keyword evidence="1" id="KW-1133">Transmembrane helix</keyword>
<dbReference type="NCBIfam" id="TIGR00254">
    <property type="entry name" value="GGDEF"/>
    <property type="match status" value="1"/>
</dbReference>
<dbReference type="GO" id="GO:0006355">
    <property type="term" value="P:regulation of DNA-templated transcription"/>
    <property type="evidence" value="ECO:0007669"/>
    <property type="project" value="InterPro"/>
</dbReference>
<keyword evidence="1" id="KW-0812">Transmembrane</keyword>
<dbReference type="Pfam" id="PF08448">
    <property type="entry name" value="PAS_4"/>
    <property type="match status" value="1"/>
</dbReference>
<dbReference type="PROSITE" id="PS50113">
    <property type="entry name" value="PAC"/>
    <property type="match status" value="1"/>
</dbReference>
<dbReference type="CDD" id="cd01949">
    <property type="entry name" value="GGDEF"/>
    <property type="match status" value="1"/>
</dbReference>
<dbReference type="InterPro" id="IPR043128">
    <property type="entry name" value="Rev_trsase/Diguanyl_cyclase"/>
</dbReference>
<keyword evidence="1" id="KW-0472">Membrane</keyword>
<dbReference type="InterPro" id="IPR001610">
    <property type="entry name" value="PAC"/>
</dbReference>
<evidence type="ECO:0000259" key="2">
    <source>
        <dbReference type="PROSITE" id="PS50112"/>
    </source>
</evidence>
<dbReference type="PROSITE" id="PS50112">
    <property type="entry name" value="PAS"/>
    <property type="match status" value="2"/>
</dbReference>
<evidence type="ECO:0000259" key="3">
    <source>
        <dbReference type="PROSITE" id="PS50113"/>
    </source>
</evidence>
<dbReference type="AlphaFoldDB" id="A0A923KW27"/>
<dbReference type="PANTHER" id="PTHR43155">
    <property type="entry name" value="CYCLIC DI-GMP PHOSPHODIESTERASE PA4108-RELATED"/>
    <property type="match status" value="1"/>
</dbReference>
<dbReference type="PANTHER" id="PTHR43155:SF2">
    <property type="entry name" value="CYCLIC DI-GMP PHOSPHODIESTERASE PA4108"/>
    <property type="match status" value="1"/>
</dbReference>
<dbReference type="InterPro" id="IPR029787">
    <property type="entry name" value="Nucleotide_cyclase"/>
</dbReference>
<dbReference type="SMART" id="SM00471">
    <property type="entry name" value="HDc"/>
    <property type="match status" value="1"/>
</dbReference>
<dbReference type="PROSITE" id="PS51832">
    <property type="entry name" value="HD_GYP"/>
    <property type="match status" value="1"/>
</dbReference>